<comment type="caution">
    <text evidence="2">The sequence shown here is derived from an EMBL/GenBank/DDBJ whole genome shotgun (WGS) entry which is preliminary data.</text>
</comment>
<dbReference type="Proteomes" id="UP001634394">
    <property type="component" value="Unassembled WGS sequence"/>
</dbReference>
<keyword evidence="3" id="KW-1185">Reference proteome</keyword>
<accession>A0ABD3WG93</accession>
<evidence type="ECO:0000313" key="2">
    <source>
        <dbReference type="EMBL" id="KAL3871763.1"/>
    </source>
</evidence>
<name>A0ABD3WG93_SINWO</name>
<dbReference type="Pfam" id="PF05050">
    <property type="entry name" value="Methyltransf_21"/>
    <property type="match status" value="1"/>
</dbReference>
<gene>
    <name evidence="2" type="ORF">ACJMK2_039741</name>
</gene>
<dbReference type="PANTHER" id="PTHR34009:SF2">
    <property type="entry name" value="PROTEIN STAR"/>
    <property type="match status" value="1"/>
</dbReference>
<proteinExistence type="predicted"/>
<dbReference type="EMBL" id="JBJQND010000007">
    <property type="protein sequence ID" value="KAL3871763.1"/>
    <property type="molecule type" value="Genomic_DNA"/>
</dbReference>
<dbReference type="AlphaFoldDB" id="A0ABD3WG93"/>
<protein>
    <recommendedName>
        <fullName evidence="1">Methyltransferase FkbM domain-containing protein</fullName>
    </recommendedName>
</protein>
<evidence type="ECO:0000259" key="1">
    <source>
        <dbReference type="Pfam" id="PF05050"/>
    </source>
</evidence>
<dbReference type="PANTHER" id="PTHR34009">
    <property type="entry name" value="PROTEIN STAR"/>
    <property type="match status" value="1"/>
</dbReference>
<evidence type="ECO:0000313" key="3">
    <source>
        <dbReference type="Proteomes" id="UP001634394"/>
    </source>
</evidence>
<organism evidence="2 3">
    <name type="scientific">Sinanodonta woodiana</name>
    <name type="common">Chinese pond mussel</name>
    <name type="synonym">Anodonta woodiana</name>
    <dbReference type="NCBI Taxonomy" id="1069815"/>
    <lineage>
        <taxon>Eukaryota</taxon>
        <taxon>Metazoa</taxon>
        <taxon>Spiralia</taxon>
        <taxon>Lophotrochozoa</taxon>
        <taxon>Mollusca</taxon>
        <taxon>Bivalvia</taxon>
        <taxon>Autobranchia</taxon>
        <taxon>Heteroconchia</taxon>
        <taxon>Palaeoheterodonta</taxon>
        <taxon>Unionida</taxon>
        <taxon>Unionoidea</taxon>
        <taxon>Unionidae</taxon>
        <taxon>Unioninae</taxon>
        <taxon>Sinanodonta</taxon>
    </lineage>
</organism>
<sequence>MSRTIENMEDKQWVQERKFGRKPFYEVPCFQLYSIMLTINRTSIDYFGLDVEGNELQSLKTIPFDDLDIKIMTTECFEMYGRGKERADENPQHSFFAKDIIFIREDLGIQNDKCELIANPFGSNDT</sequence>
<feature type="domain" description="Methyltransferase FkbM" evidence="1">
    <location>
        <begin position="25"/>
        <end position="77"/>
    </location>
</feature>
<reference evidence="2 3" key="1">
    <citation type="submission" date="2024-11" db="EMBL/GenBank/DDBJ databases">
        <title>Chromosome-level genome assembly of the freshwater bivalve Anodonta woodiana.</title>
        <authorList>
            <person name="Chen X."/>
        </authorList>
    </citation>
    <scope>NUCLEOTIDE SEQUENCE [LARGE SCALE GENOMIC DNA]</scope>
    <source>
        <strain evidence="2">MN2024</strain>
        <tissue evidence="2">Gills</tissue>
    </source>
</reference>
<dbReference type="InterPro" id="IPR006342">
    <property type="entry name" value="FkbM_mtfrase"/>
</dbReference>
<dbReference type="InterPro" id="IPR053202">
    <property type="entry name" value="EGF_Rcpt_Signaling_Reg"/>
</dbReference>